<organism evidence="3 4">
    <name type="scientific">Marivirga lumbricoides</name>
    <dbReference type="NCBI Taxonomy" id="1046115"/>
    <lineage>
        <taxon>Bacteria</taxon>
        <taxon>Pseudomonadati</taxon>
        <taxon>Bacteroidota</taxon>
        <taxon>Cytophagia</taxon>
        <taxon>Cytophagales</taxon>
        <taxon>Marivirgaceae</taxon>
        <taxon>Marivirga</taxon>
    </lineage>
</organism>
<sequence>MSKPLKINKAETFNSLKYLRRNVLLLPLLMCPPLIIAHFIKGYGWMEAIKIVPLINLLGFMALGVLPTLIMHLSHFFANRNFEVLIDPHANQITFKEKEEFQYAYEDLTVTRHLPLYHKKKLDGNHRMLTPWSNYSFIRVRTNDNKEFNISSTLLNYEDFPIEPSQTNYSLWPMMKKAYIDHEEGDSLGQ</sequence>
<dbReference type="Pfam" id="PF26566">
    <property type="entry name" value="PH_40"/>
    <property type="match status" value="1"/>
</dbReference>
<evidence type="ECO:0000259" key="2">
    <source>
        <dbReference type="Pfam" id="PF26566"/>
    </source>
</evidence>
<accession>A0A2T4DTB9</accession>
<dbReference type="AlphaFoldDB" id="A0A2T4DTB9"/>
<dbReference type="InterPro" id="IPR058916">
    <property type="entry name" value="PH_40"/>
</dbReference>
<dbReference type="Proteomes" id="UP000240608">
    <property type="component" value="Unassembled WGS sequence"/>
</dbReference>
<keyword evidence="1" id="KW-0812">Transmembrane</keyword>
<name>A0A2T4DTB9_9BACT</name>
<protein>
    <recommendedName>
        <fullName evidence="2">PH domain-containing protein</fullName>
    </recommendedName>
</protein>
<keyword evidence="1" id="KW-0472">Membrane</keyword>
<evidence type="ECO:0000256" key="1">
    <source>
        <dbReference type="SAM" id="Phobius"/>
    </source>
</evidence>
<proteinExistence type="predicted"/>
<evidence type="ECO:0000313" key="3">
    <source>
        <dbReference type="EMBL" id="PTB97081.1"/>
    </source>
</evidence>
<evidence type="ECO:0000313" key="4">
    <source>
        <dbReference type="Proteomes" id="UP000240608"/>
    </source>
</evidence>
<feature type="domain" description="PH" evidence="2">
    <location>
        <begin position="19"/>
        <end position="160"/>
    </location>
</feature>
<feature type="transmembrane region" description="Helical" evidence="1">
    <location>
        <begin position="21"/>
        <end position="40"/>
    </location>
</feature>
<feature type="transmembrane region" description="Helical" evidence="1">
    <location>
        <begin position="52"/>
        <end position="73"/>
    </location>
</feature>
<gene>
    <name evidence="3" type="ORF">C9994_04465</name>
</gene>
<reference evidence="3 4" key="1">
    <citation type="submission" date="2018-03" db="EMBL/GenBank/DDBJ databases">
        <title>Cross-interface Injection: A General Nanoliter Liquid Handling Method Applied to Single Cells Genome Amplification Automated Nanoliter Liquid Handling Applied to Single Cell Multiple Displacement Amplification.</title>
        <authorList>
            <person name="Yun J."/>
            <person name="Xu P."/>
            <person name="Xu J."/>
            <person name="Dai X."/>
            <person name="Wang Y."/>
            <person name="Zheng X."/>
            <person name="Cao C."/>
            <person name="Yi Q."/>
            <person name="Zhu Y."/>
            <person name="Wang L."/>
            <person name="Dong Z."/>
            <person name="Huang Y."/>
            <person name="Huang L."/>
            <person name="Du W."/>
        </authorList>
    </citation>
    <scope>NUCLEOTIDE SEQUENCE [LARGE SCALE GENOMIC DNA]</scope>
    <source>
        <strain evidence="3 4">Z-D1-2</strain>
    </source>
</reference>
<keyword evidence="1" id="KW-1133">Transmembrane helix</keyword>
<dbReference type="RefSeq" id="WP_188460647.1">
    <property type="nucleotide sequence ID" value="NZ_BAABHU010000002.1"/>
</dbReference>
<comment type="caution">
    <text evidence="3">The sequence shown here is derived from an EMBL/GenBank/DDBJ whole genome shotgun (WGS) entry which is preliminary data.</text>
</comment>
<dbReference type="EMBL" id="PYVU01000025">
    <property type="protein sequence ID" value="PTB97081.1"/>
    <property type="molecule type" value="Genomic_DNA"/>
</dbReference>